<dbReference type="AlphaFoldDB" id="A0A319E6U0"/>
<proteinExistence type="predicted"/>
<feature type="compositionally biased region" description="Low complexity" evidence="1">
    <location>
        <begin position="593"/>
        <end position="602"/>
    </location>
</feature>
<dbReference type="Pfam" id="PF10313">
    <property type="entry name" value="DUF2415"/>
    <property type="match status" value="1"/>
</dbReference>
<dbReference type="EMBL" id="KZ826354">
    <property type="protein sequence ID" value="PYI05827.1"/>
    <property type="molecule type" value="Genomic_DNA"/>
</dbReference>
<evidence type="ECO:0000256" key="1">
    <source>
        <dbReference type="SAM" id="MobiDB-lite"/>
    </source>
</evidence>
<feature type="compositionally biased region" description="Basic and acidic residues" evidence="1">
    <location>
        <begin position="512"/>
        <end position="533"/>
    </location>
</feature>
<keyword evidence="4" id="KW-1185">Reference proteome</keyword>
<dbReference type="Gene3D" id="2.130.10.10">
    <property type="entry name" value="YVTN repeat-like/Quinoprotein amine dehydrogenase"/>
    <property type="match status" value="1"/>
</dbReference>
<evidence type="ECO:0000313" key="3">
    <source>
        <dbReference type="EMBL" id="PYI05827.1"/>
    </source>
</evidence>
<feature type="region of interest" description="Disordered" evidence="1">
    <location>
        <begin position="686"/>
        <end position="705"/>
    </location>
</feature>
<feature type="compositionally biased region" description="Polar residues" evidence="1">
    <location>
        <begin position="565"/>
        <end position="577"/>
    </location>
</feature>
<dbReference type="InterPro" id="IPR015943">
    <property type="entry name" value="WD40/YVTN_repeat-like_dom_sf"/>
</dbReference>
<feature type="compositionally biased region" description="Polar residues" evidence="1">
    <location>
        <begin position="655"/>
        <end position="670"/>
    </location>
</feature>
<dbReference type="VEuPathDB" id="FungiDB:BO78DRAFT_344603"/>
<dbReference type="SUPFAM" id="SSF50978">
    <property type="entry name" value="WD40 repeat-like"/>
    <property type="match status" value="1"/>
</dbReference>
<dbReference type="PANTHER" id="PTHR43991:SF9">
    <property type="entry name" value="DUF2415 DOMAIN-CONTAINING PROTEIN"/>
    <property type="match status" value="1"/>
</dbReference>
<name>A0A319E6U0_ASPSB</name>
<feature type="region of interest" description="Disordered" evidence="1">
    <location>
        <begin position="133"/>
        <end position="154"/>
    </location>
</feature>
<feature type="domain" description="DUF2415" evidence="2">
    <location>
        <begin position="339"/>
        <end position="378"/>
    </location>
</feature>
<evidence type="ECO:0000313" key="4">
    <source>
        <dbReference type="Proteomes" id="UP000248423"/>
    </source>
</evidence>
<feature type="region of interest" description="Disordered" evidence="1">
    <location>
        <begin position="478"/>
        <end position="673"/>
    </location>
</feature>
<evidence type="ECO:0000259" key="2">
    <source>
        <dbReference type="Pfam" id="PF10313"/>
    </source>
</evidence>
<feature type="compositionally biased region" description="Basic residues" evidence="1">
    <location>
        <begin position="636"/>
        <end position="649"/>
    </location>
</feature>
<reference evidence="3 4" key="1">
    <citation type="submission" date="2018-02" db="EMBL/GenBank/DDBJ databases">
        <title>The genomes of Aspergillus section Nigri reveals drivers in fungal speciation.</title>
        <authorList>
            <consortium name="DOE Joint Genome Institute"/>
            <person name="Vesth T.C."/>
            <person name="Nybo J."/>
            <person name="Theobald S."/>
            <person name="Brandl J."/>
            <person name="Frisvad J.C."/>
            <person name="Nielsen K.F."/>
            <person name="Lyhne E.K."/>
            <person name="Kogle M.E."/>
            <person name="Kuo A."/>
            <person name="Riley R."/>
            <person name="Clum A."/>
            <person name="Nolan M."/>
            <person name="Lipzen A."/>
            <person name="Salamov A."/>
            <person name="Henrissat B."/>
            <person name="Wiebenga A."/>
            <person name="De vries R.P."/>
            <person name="Grigoriev I.V."/>
            <person name="Mortensen U.H."/>
            <person name="Andersen M.R."/>
            <person name="Baker S.E."/>
        </authorList>
    </citation>
    <scope>NUCLEOTIDE SEQUENCE [LARGE SCALE GENOMIC DNA]</scope>
    <source>
        <strain evidence="3 4">CBS 121057</strain>
    </source>
</reference>
<gene>
    <name evidence="3" type="ORF">BO78DRAFT_344603</name>
</gene>
<dbReference type="PANTHER" id="PTHR43991">
    <property type="entry name" value="WD REPEAT PROTEIN (AFU_ORTHOLOGUE AFUA_8G05640)-RELATED"/>
    <property type="match status" value="1"/>
</dbReference>
<dbReference type="InterPro" id="IPR036322">
    <property type="entry name" value="WD40_repeat_dom_sf"/>
</dbReference>
<feature type="compositionally biased region" description="Basic residues" evidence="1">
    <location>
        <begin position="481"/>
        <end position="494"/>
    </location>
</feature>
<dbReference type="InterPro" id="IPR019417">
    <property type="entry name" value="DUF2415"/>
</dbReference>
<dbReference type="OrthoDB" id="418169at2759"/>
<sequence>MTTDSLAYHPTESLILPTKRRFFPFKIPNFHQQLRNYISTADPDRIYVVVERVIYSIHVSSQKRETIAVIPFEPKCLAAGYGWIGVGGAENGECAFVRLSSDRSARFRADTPAFQPSDVDSALPIELEPPARISPPWLPGDEPGPARHGGRRQAPEVQLHKFGGSIVNSVTFHRLPGDGKELADEDIAILSNNDKTVTVYSLVRSKVLRVLDHPACMNYAIMSPDSTLLAAVGDETSAYFYKVARNFDDVTVTDNGDKVCAWDWGLLRCIEMDIGTRFDDGCCFTIAFSQFSRLCAIGSQSGVITVFDVRSIRDIIHQPHGNDAIICRFNSSRPCCNGGAVRCMAFAPEPWDLLVWLEDKGRAGVADVRQDFIRRQILELDMNEPDMQEVRTEPLLDDLIFELDSRVSPDTRHELDVAQRAILDSFEGSPYTQGAAGSDNSPLSESLIQDLTERERLIVEFLNTARWTSRMEDGLAERRARANAHPHPAVRPRFHGSTDEASRTSRLTSPPRHGDAGRDLYREEPQTESGERRQHARRQGSVLLTPGNNEASSRTPETGLPNIDPQPSITLSWTASPSEMYPNASETLAQVADSSSSDPSSSGNELGSATQPQGTTNRPSANFDYSNITADLLPRPRNHQRSRSGHRRPERQDSTSEALQDTPRLSSTELRASVAVERIRRQRQNLTEIHNQIHNRHTQRDQRYRQQPWGFEQTRSPRWIRNVLNELPDRSLGVGRDQDPGSTAGIGWGADGRTLYIATVDGIFEYQVDVTDRKTFPVINYR</sequence>
<dbReference type="Proteomes" id="UP000248423">
    <property type="component" value="Unassembled WGS sequence"/>
</dbReference>
<organism evidence="3 4">
    <name type="scientific">Aspergillus sclerotiicarbonarius (strain CBS 121057 / IBT 28362)</name>
    <dbReference type="NCBI Taxonomy" id="1448318"/>
    <lineage>
        <taxon>Eukaryota</taxon>
        <taxon>Fungi</taxon>
        <taxon>Dikarya</taxon>
        <taxon>Ascomycota</taxon>
        <taxon>Pezizomycotina</taxon>
        <taxon>Eurotiomycetes</taxon>
        <taxon>Eurotiomycetidae</taxon>
        <taxon>Eurotiales</taxon>
        <taxon>Aspergillaceae</taxon>
        <taxon>Aspergillus</taxon>
        <taxon>Aspergillus subgen. Circumdati</taxon>
    </lineage>
</organism>
<dbReference type="STRING" id="1448318.A0A319E6U0"/>
<feature type="compositionally biased region" description="Polar residues" evidence="1">
    <location>
        <begin position="603"/>
        <end position="629"/>
    </location>
</feature>
<accession>A0A319E6U0</accession>
<protein>
    <submittedName>
        <fullName evidence="3">WD domain-containing protein</fullName>
    </submittedName>
</protein>
<feature type="compositionally biased region" description="Polar residues" evidence="1">
    <location>
        <begin position="546"/>
        <end position="556"/>
    </location>
</feature>